<protein>
    <recommendedName>
        <fullName evidence="2">Superoxide dismutase copper/zinc binding domain-containing protein</fullName>
    </recommendedName>
</protein>
<dbReference type="InterPro" id="IPR053257">
    <property type="entry name" value="Cu-only_SOD"/>
</dbReference>
<keyword evidence="4" id="KW-1185">Reference proteome</keyword>
<feature type="domain" description="Superoxide dismutase copper/zinc binding" evidence="2">
    <location>
        <begin position="348"/>
        <end position="468"/>
    </location>
</feature>
<accession>A0ABP1PXG2</accession>
<organism evidence="3 4">
    <name type="scientific">Orchesella dallaii</name>
    <dbReference type="NCBI Taxonomy" id="48710"/>
    <lineage>
        <taxon>Eukaryota</taxon>
        <taxon>Metazoa</taxon>
        <taxon>Ecdysozoa</taxon>
        <taxon>Arthropoda</taxon>
        <taxon>Hexapoda</taxon>
        <taxon>Collembola</taxon>
        <taxon>Entomobryomorpha</taxon>
        <taxon>Entomobryoidea</taxon>
        <taxon>Orchesellidae</taxon>
        <taxon>Orchesellinae</taxon>
        <taxon>Orchesella</taxon>
    </lineage>
</organism>
<feature type="compositionally biased region" description="Polar residues" evidence="1">
    <location>
        <begin position="1080"/>
        <end position="1108"/>
    </location>
</feature>
<name>A0ABP1PXG2_9HEXA</name>
<dbReference type="InterPro" id="IPR001424">
    <property type="entry name" value="SOD_Cu_Zn_dom"/>
</dbReference>
<comment type="caution">
    <text evidence="3">The sequence shown here is derived from an EMBL/GenBank/DDBJ whole genome shotgun (WGS) entry which is preliminary data.</text>
</comment>
<dbReference type="InterPro" id="IPR036423">
    <property type="entry name" value="SOD-like_Cu/Zn_dom_sf"/>
</dbReference>
<evidence type="ECO:0000259" key="2">
    <source>
        <dbReference type="Pfam" id="PF00080"/>
    </source>
</evidence>
<feature type="region of interest" description="Disordered" evidence="1">
    <location>
        <begin position="1061"/>
        <end position="1108"/>
    </location>
</feature>
<feature type="domain" description="Superoxide dismutase copper/zinc binding" evidence="2">
    <location>
        <begin position="671"/>
        <end position="790"/>
    </location>
</feature>
<dbReference type="Proteomes" id="UP001642540">
    <property type="component" value="Unassembled WGS sequence"/>
</dbReference>
<proteinExistence type="predicted"/>
<reference evidence="3 4" key="1">
    <citation type="submission" date="2024-08" db="EMBL/GenBank/DDBJ databases">
        <authorList>
            <person name="Cucini C."/>
            <person name="Frati F."/>
        </authorList>
    </citation>
    <scope>NUCLEOTIDE SEQUENCE [LARGE SCALE GENOMIC DNA]</scope>
</reference>
<evidence type="ECO:0000256" key="1">
    <source>
        <dbReference type="SAM" id="MobiDB-lite"/>
    </source>
</evidence>
<dbReference type="SUPFAM" id="SSF49329">
    <property type="entry name" value="Cu,Zn superoxide dismutase-like"/>
    <property type="match status" value="6"/>
</dbReference>
<gene>
    <name evidence="3" type="ORF">ODALV1_LOCUS4938</name>
</gene>
<dbReference type="PANTHER" id="PTHR20910:SF1">
    <property type="entry name" value="SUPEROXIDE DISMUTASE COPPER_ZINC BINDING DOMAIN-CONTAINING PROTEIN"/>
    <property type="match status" value="1"/>
</dbReference>
<dbReference type="Gene3D" id="2.60.40.200">
    <property type="entry name" value="Superoxide dismutase, copper/zinc binding domain"/>
    <property type="match status" value="5"/>
</dbReference>
<evidence type="ECO:0000313" key="4">
    <source>
        <dbReference type="Proteomes" id="UP001642540"/>
    </source>
</evidence>
<dbReference type="PANTHER" id="PTHR20910">
    <property type="entry name" value="AGAP001623-PA"/>
    <property type="match status" value="1"/>
</dbReference>
<dbReference type="Pfam" id="PF00080">
    <property type="entry name" value="Sod_Cu"/>
    <property type="match status" value="2"/>
</dbReference>
<sequence>MYTNSNQLYKLEKMEGPAVNMARQRSFAWKMLMTLGLISLFSLAEGITVFAPLNGQGIRGTVTWVQEGLGSRVTVLVSIESLWLDPTEYSWAIHEFPANYGVNPNSRCDRTALGSPIIKLDEVFGKLTLPTESPIVLSTDRFNLTGADGIWSHSLVLTSRGQSTCATIDAEAETRYGVAHFTRPMAGTVHFQTLNDQDGLTTSIYSDLFHVNQDRPAASDHAWKLYITDYNSNTRDDGDCQTLQLLWDPDNRQTNGYCSKTDSESCAAGEMTEKHGKIRVGARQSVFSRKIYKDATLPPVPYGGRRKVFVVIFHPDKPDTIVGCARIQKIEPKKGIALVQGSGAKVNFTFVQNSPFHPTTTYITARNLNSRGGAFHVHLFPKLPKARPGEPVCSKTGGHWNPYQVNVANYPNPASGTDDQFELGDLSGKYGTLAGLDNVTSVYLDQNLPLYGPNSILGRSMVVYKDGDGGRWICGNIENTKPLIVAMARFKYPLVGSVYFMQEANNPFAETSIFVDGLHYSDGSKNNTLDHEWAIHSGEINKDFYDWRNRCQSAGNHFNPYRVSTESRGYSDCGPSSPFRCELGDASTRTQRLTVAGTKSSIFHTRRFFTDMNLPLSGRWGIVGRSIVITDEVHPIHRGNRLACVKIQRVYRIKVVAKDWFANGGRKIGITGRYEFIQETPFSPVKTHVMLKGLEGIVTNYHVHQTSIPIHQVQPCSDHSVGGHFNPFNITRSPVKGTPDQYEVGDLSGKFDKLRNLHEFEKFYNDTNLELIAPHSIIGRSIVIHKTDRNTRYACADLVRGYSPSEAAEYRAIASFHHPEGYAWGYIRFTQLVYNDGSLSDTAIEVNLKYPGQINRNATRKHGWSVFVNRIGHDASVKSLSHRCVAAGYRWNPYFVHLADPNNVEFYAQECSPETPLRCDVGDITGRLGPISLGENKYVKIDPNLPLSGAGSVLGRSLIVHAPNGGIERLACANIDPDKDIIKYANIRKFNTFLLEDFIDEVRKVLGVPDWLLTFDHRQTKDVYNGECIQVLFHFRGPEANRIEQDFDKLLNGREISRPSIDIPGLQNPPKRKTKLPYRTCSSRRPSQQLTNQLGIDTPTRVSSGPQQHSSVWTTAFSSLFTTLLPLISSRFVVHFI</sequence>
<dbReference type="EMBL" id="CAXLJM020000015">
    <property type="protein sequence ID" value="CAL8081511.1"/>
    <property type="molecule type" value="Genomic_DNA"/>
</dbReference>
<evidence type="ECO:0000313" key="3">
    <source>
        <dbReference type="EMBL" id="CAL8081511.1"/>
    </source>
</evidence>